<dbReference type="PROSITE" id="PS00107">
    <property type="entry name" value="PROTEIN_KINASE_ATP"/>
    <property type="match status" value="1"/>
</dbReference>
<organism evidence="7 8">
    <name type="scientific">Pendulispora albinea</name>
    <dbReference type="NCBI Taxonomy" id="2741071"/>
    <lineage>
        <taxon>Bacteria</taxon>
        <taxon>Pseudomonadati</taxon>
        <taxon>Myxococcota</taxon>
        <taxon>Myxococcia</taxon>
        <taxon>Myxococcales</taxon>
        <taxon>Sorangiineae</taxon>
        <taxon>Pendulisporaceae</taxon>
        <taxon>Pendulispora</taxon>
    </lineage>
</organism>
<evidence type="ECO:0000313" key="7">
    <source>
        <dbReference type="EMBL" id="WXB14529.1"/>
    </source>
</evidence>
<sequence>MAARAAPHQLAHFEVVRRLGAGGMAEVFLAKKRGAEGTFKLLVVKRILPTHGASRRFRAMFIEEAQLATRLNHPNVVQVFEFYDGGDEGQLLAMEYVEGPDLGMLMASAKAKGTRLPPWVGAWAIAEAAKGLHYAHEKKDEGGAPLDIVHRDVSPQNVLLSYEGAVKIADFGIASARLFVEETGVIKGKFGYMSPEQARGENVDRRSDLYALGVIFWEILAGRPIHGGLGGEALLDIVRSGFVEPPSTYVRDVPTELEAIAMKALEPRREDRYATARDLSAAIARALLAKQVLVDASTLEATIAQLVAPRSNESSANDDGANVPGASFPPSITVAPSADDEHELGASSLAGELAGDAGSIRGAAKVSVEENVPSVPSSLEQRTQAAVPLAKSSVDFALGLSHLNSAPLRIERSIPPPASERGRPTGPREVRHVAVVTLRLHGVEELLERDRALGERTLDRLRTMLGDIAYKRGMRCWIWSSDTEARAVAGLTRNPGRAAFEAAWLALDTHEAISGMTEDLPIALGASLGIVRGIASGARDPHGNLVRYRLHDPATYLADVVGQETPRGRTWVAGGVYRLVRRDFRWGDATTLQLDPRASVDNVPPTMRIYALERSLSREERLAELSAAPNDLVGRDAEKADLHAAYHRAVSSGSGDGSGKLTARAVVGEMGIGKTALVTTFLAELPPNARIVRATCSPVKMEVPFSAAGDIVRDAIGTTGEEPFDDVVDLVARAGGGSAQGDASHPVVARLAELATNRPLGGGDDEHANYRRKLVSQGLRALLAAIALQQPLVLVVEGLQWADKQSHDLLGEIIHSDDPLPLLILLVSRPDDRSTALLDGVVRIELQALSSDEQVRLVETRLGVRKGVRNVCADLLPRVGGNPFFLLEMVDALLERGTLEIREERIAGDPSDAGAPGAGAPDRIEHVLVRTERSEGGLTGLPSTLEQLLGDRLRELPREEHAVIDWLAIAGGPLLLGDLTRLTRAQGDDAVVRLCARGLCDRKGDVIDFRHPLTRDVAYLALAPGDRVVMHRTLGEHLGRTNVGRGLSAAIVARHLARGEAGEQAADFYLEAALAAKNGNQVPLAVRYYNRALAYLPLSDARRVVAHESLESIFRVLGRRLERIRHLEALRKLARAQGTPRVTCLALLRSARFDLDDGRLAHGLPLARRAAEVAHGCQIPNYEIDAEAMVSEFLRELGSVQGALAASDRALAACDPNVNPQVPPRARADVLRARGVLLRRVGRVREAVDSYVDAIAVFRKVGARRQEARAKHTLAFALFCQGRYEDSIALAFESIQLDLAIGGRFQLANTLTNIGHAYAKVGDIPRALAYLKRARDAHVRYNDQDAHADTLTVSAEVMAETGQLDEAEHFLEQASALTAVTHNAYDETHELVIRAELQRLRRNAHAAIVQAIEARRTAEDRSLVSFHFYGLAIEAAARVEAGEMHAATLLATTVLGAVETLQGCEYGVEIRVLCADALKRAGSPQAPQAHQRAVDHAVAVASSIRDARLRTLFLERPVVSGLFDKTPVPQVVLSGVSESLEP</sequence>
<dbReference type="SUPFAM" id="SSF48452">
    <property type="entry name" value="TPR-like"/>
    <property type="match status" value="2"/>
</dbReference>
<dbReference type="Pfam" id="PF13191">
    <property type="entry name" value="AAA_16"/>
    <property type="match status" value="1"/>
</dbReference>
<dbReference type="GO" id="GO:0016301">
    <property type="term" value="F:kinase activity"/>
    <property type="evidence" value="ECO:0007669"/>
    <property type="project" value="UniProtKB-KW"/>
</dbReference>
<dbReference type="Gene3D" id="1.10.510.10">
    <property type="entry name" value="Transferase(Phosphotransferase) domain 1"/>
    <property type="match status" value="1"/>
</dbReference>
<keyword evidence="7" id="KW-0808">Transferase</keyword>
<reference evidence="7 8" key="1">
    <citation type="submission" date="2021-12" db="EMBL/GenBank/DDBJ databases">
        <title>Discovery of the Pendulisporaceae a myxobacterial family with distinct sporulation behavior and unique specialized metabolism.</title>
        <authorList>
            <person name="Garcia R."/>
            <person name="Popoff A."/>
            <person name="Bader C.D."/>
            <person name="Loehr J."/>
            <person name="Walesch S."/>
            <person name="Walt C."/>
            <person name="Boldt J."/>
            <person name="Bunk B."/>
            <person name="Haeckl F.J.F.P.J."/>
            <person name="Gunesch A.P."/>
            <person name="Birkelbach J."/>
            <person name="Nuebel U."/>
            <person name="Pietschmann T."/>
            <person name="Bach T."/>
            <person name="Mueller R."/>
        </authorList>
    </citation>
    <scope>NUCLEOTIDE SEQUENCE [LARGE SCALE GENOMIC DNA]</scope>
    <source>
        <strain evidence="7 8">MSr11954</strain>
    </source>
</reference>
<dbReference type="SUPFAM" id="SSF56112">
    <property type="entry name" value="Protein kinase-like (PK-like)"/>
    <property type="match status" value="1"/>
</dbReference>
<dbReference type="InterPro" id="IPR041664">
    <property type="entry name" value="AAA_16"/>
</dbReference>
<name>A0ABZ2LUD0_9BACT</name>
<dbReference type="Pfam" id="PF13424">
    <property type="entry name" value="TPR_12"/>
    <property type="match status" value="1"/>
</dbReference>
<feature type="repeat" description="TPR" evidence="3">
    <location>
        <begin position="1308"/>
        <end position="1341"/>
    </location>
</feature>
<dbReference type="Gene3D" id="3.30.200.20">
    <property type="entry name" value="Phosphorylase Kinase, domain 1"/>
    <property type="match status" value="1"/>
</dbReference>
<keyword evidence="3" id="KW-0802">TPR repeat</keyword>
<dbReference type="SMART" id="SM00028">
    <property type="entry name" value="TPR"/>
    <property type="match status" value="4"/>
</dbReference>
<dbReference type="InterPro" id="IPR011990">
    <property type="entry name" value="TPR-like_helical_dom_sf"/>
</dbReference>
<evidence type="ECO:0000256" key="3">
    <source>
        <dbReference type="PROSITE-ProRule" id="PRU00339"/>
    </source>
</evidence>
<dbReference type="PANTHER" id="PTHR16305">
    <property type="entry name" value="TESTICULAR SOLUBLE ADENYLYL CYCLASE"/>
    <property type="match status" value="1"/>
</dbReference>
<dbReference type="EMBL" id="CP089984">
    <property type="protein sequence ID" value="WXB14529.1"/>
    <property type="molecule type" value="Genomic_DNA"/>
</dbReference>
<feature type="domain" description="Protein kinase" evidence="6">
    <location>
        <begin position="13"/>
        <end position="288"/>
    </location>
</feature>
<protein>
    <submittedName>
        <fullName evidence="7">Protein kinase</fullName>
    </submittedName>
</protein>
<evidence type="ECO:0000256" key="5">
    <source>
        <dbReference type="SAM" id="MobiDB-lite"/>
    </source>
</evidence>
<dbReference type="Pfam" id="PF00069">
    <property type="entry name" value="Pkinase"/>
    <property type="match status" value="1"/>
</dbReference>
<keyword evidence="8" id="KW-1185">Reference proteome</keyword>
<evidence type="ECO:0000256" key="2">
    <source>
        <dbReference type="ARBA" id="ARBA00022840"/>
    </source>
</evidence>
<dbReference type="InterPro" id="IPR000719">
    <property type="entry name" value="Prot_kinase_dom"/>
</dbReference>
<dbReference type="PROSITE" id="PS50005">
    <property type="entry name" value="TPR"/>
    <property type="match status" value="1"/>
</dbReference>
<dbReference type="PROSITE" id="PS00109">
    <property type="entry name" value="PROTEIN_KINASE_TYR"/>
    <property type="match status" value="1"/>
</dbReference>
<proteinExistence type="predicted"/>
<dbReference type="PANTHER" id="PTHR16305:SF28">
    <property type="entry name" value="GUANYLATE CYCLASE DOMAIN-CONTAINING PROTEIN"/>
    <property type="match status" value="1"/>
</dbReference>
<gene>
    <name evidence="7" type="ORF">LZC94_42730</name>
</gene>
<evidence type="ECO:0000256" key="4">
    <source>
        <dbReference type="PROSITE-ProRule" id="PRU10141"/>
    </source>
</evidence>
<dbReference type="InterPro" id="IPR011009">
    <property type="entry name" value="Kinase-like_dom_sf"/>
</dbReference>
<dbReference type="InterPro" id="IPR019734">
    <property type="entry name" value="TPR_rpt"/>
</dbReference>
<dbReference type="RefSeq" id="WP_394824151.1">
    <property type="nucleotide sequence ID" value="NZ_CP089984.1"/>
</dbReference>
<dbReference type="SUPFAM" id="SSF52540">
    <property type="entry name" value="P-loop containing nucleoside triphosphate hydrolases"/>
    <property type="match status" value="1"/>
</dbReference>
<dbReference type="Gene3D" id="1.25.40.10">
    <property type="entry name" value="Tetratricopeptide repeat domain"/>
    <property type="match status" value="2"/>
</dbReference>
<evidence type="ECO:0000259" key="6">
    <source>
        <dbReference type="PROSITE" id="PS50011"/>
    </source>
</evidence>
<feature type="region of interest" description="Disordered" evidence="5">
    <location>
        <begin position="309"/>
        <end position="342"/>
    </location>
</feature>
<dbReference type="PROSITE" id="PS50011">
    <property type="entry name" value="PROTEIN_KINASE_DOM"/>
    <property type="match status" value="1"/>
</dbReference>
<dbReference type="InterPro" id="IPR017441">
    <property type="entry name" value="Protein_kinase_ATP_BS"/>
</dbReference>
<dbReference type="Proteomes" id="UP001370348">
    <property type="component" value="Chromosome"/>
</dbReference>
<feature type="binding site" evidence="4">
    <location>
        <position position="45"/>
    </location>
    <ligand>
        <name>ATP</name>
        <dbReference type="ChEBI" id="CHEBI:30616"/>
    </ligand>
</feature>
<accession>A0ABZ2LUD0</accession>
<dbReference type="InterPro" id="IPR027417">
    <property type="entry name" value="P-loop_NTPase"/>
</dbReference>
<keyword evidence="2 4" id="KW-0067">ATP-binding</keyword>
<dbReference type="CDD" id="cd14014">
    <property type="entry name" value="STKc_PknB_like"/>
    <property type="match status" value="1"/>
</dbReference>
<dbReference type="InterPro" id="IPR008266">
    <property type="entry name" value="Tyr_kinase_AS"/>
</dbReference>
<evidence type="ECO:0000256" key="1">
    <source>
        <dbReference type="ARBA" id="ARBA00022741"/>
    </source>
</evidence>
<evidence type="ECO:0000313" key="8">
    <source>
        <dbReference type="Proteomes" id="UP001370348"/>
    </source>
</evidence>
<keyword evidence="1 4" id="KW-0547">Nucleotide-binding</keyword>
<keyword evidence="7" id="KW-0418">Kinase</keyword>